<proteinExistence type="inferred from homology"/>
<organism evidence="7 8">
    <name type="scientific">Litorivivens lipolytica</name>
    <dbReference type="NCBI Taxonomy" id="1524264"/>
    <lineage>
        <taxon>Bacteria</taxon>
        <taxon>Pseudomonadati</taxon>
        <taxon>Pseudomonadota</taxon>
        <taxon>Gammaproteobacteria</taxon>
        <taxon>Litorivivens</taxon>
    </lineage>
</organism>
<evidence type="ECO:0000313" key="7">
    <source>
        <dbReference type="EMBL" id="MBB3048333.1"/>
    </source>
</evidence>
<dbReference type="PANTHER" id="PTHR31885">
    <property type="entry name" value="GH04784P"/>
    <property type="match status" value="1"/>
</dbReference>
<dbReference type="Proteomes" id="UP000537130">
    <property type="component" value="Unassembled WGS sequence"/>
</dbReference>
<comment type="subcellular location">
    <subcellularLocation>
        <location evidence="1">Membrane</location>
        <topology evidence="1">Multi-pass membrane protein</topology>
    </subcellularLocation>
</comment>
<dbReference type="AlphaFoldDB" id="A0A7W4Z6J4"/>
<feature type="transmembrane region" description="Helical" evidence="6">
    <location>
        <begin position="83"/>
        <end position="105"/>
    </location>
</feature>
<feature type="transmembrane region" description="Helical" evidence="6">
    <location>
        <begin position="111"/>
        <end position="131"/>
    </location>
</feature>
<dbReference type="GO" id="GO:0016787">
    <property type="term" value="F:hydrolase activity"/>
    <property type="evidence" value="ECO:0007669"/>
    <property type="project" value="TreeGrafter"/>
</dbReference>
<reference evidence="7 8" key="1">
    <citation type="submission" date="2020-08" db="EMBL/GenBank/DDBJ databases">
        <title>Genomic Encyclopedia of Type Strains, Phase III (KMG-III): the genomes of soil and plant-associated and newly described type strains.</title>
        <authorList>
            <person name="Whitman W."/>
        </authorList>
    </citation>
    <scope>NUCLEOTIDE SEQUENCE [LARGE SCALE GENOMIC DNA]</scope>
    <source>
        <strain evidence="7 8">CECT 8654</strain>
    </source>
</reference>
<feature type="transmembrane region" description="Helical" evidence="6">
    <location>
        <begin position="6"/>
        <end position="23"/>
    </location>
</feature>
<evidence type="ECO:0000313" key="8">
    <source>
        <dbReference type="Proteomes" id="UP000537130"/>
    </source>
</evidence>
<dbReference type="EMBL" id="JACHWY010000003">
    <property type="protein sequence ID" value="MBB3048333.1"/>
    <property type="molecule type" value="Genomic_DNA"/>
</dbReference>
<name>A0A7W4Z6J4_9GAMM</name>
<keyword evidence="3 6" id="KW-0812">Transmembrane</keyword>
<evidence type="ECO:0000256" key="5">
    <source>
        <dbReference type="ARBA" id="ARBA00023136"/>
    </source>
</evidence>
<protein>
    <submittedName>
        <fullName evidence="7">Putative membrane protein YhhN</fullName>
    </submittedName>
</protein>
<feature type="transmembrane region" description="Helical" evidence="6">
    <location>
        <begin position="193"/>
        <end position="211"/>
    </location>
</feature>
<evidence type="ECO:0000256" key="1">
    <source>
        <dbReference type="ARBA" id="ARBA00004141"/>
    </source>
</evidence>
<keyword evidence="4 6" id="KW-1133">Transmembrane helix</keyword>
<dbReference type="Pfam" id="PF07947">
    <property type="entry name" value="YhhN"/>
    <property type="match status" value="1"/>
</dbReference>
<gene>
    <name evidence="7" type="ORF">FHR99_002607</name>
</gene>
<comment type="caution">
    <text evidence="7">The sequence shown here is derived from an EMBL/GenBank/DDBJ whole genome shotgun (WGS) entry which is preliminary data.</text>
</comment>
<evidence type="ECO:0000256" key="6">
    <source>
        <dbReference type="SAM" id="Phobius"/>
    </source>
</evidence>
<comment type="similarity">
    <text evidence="2">Belongs to the TMEM86 family.</text>
</comment>
<dbReference type="PANTHER" id="PTHR31885:SF6">
    <property type="entry name" value="GH04784P"/>
    <property type="match status" value="1"/>
</dbReference>
<dbReference type="GO" id="GO:0016020">
    <property type="term" value="C:membrane"/>
    <property type="evidence" value="ECO:0007669"/>
    <property type="project" value="UniProtKB-SubCell"/>
</dbReference>
<accession>A0A7W4Z6J4</accession>
<sequence>MLPTPVQLPALICLLSVALLLVFERQGLRRAEWLFKPLAALAFIWAGLACGALDSVYGQWILMGLVLCMAGDVLLIPRGQGPAFLAGMAAFLLGHLGYAIAFLQLPLDMRALLGAVVGMGLAAALVLRWLWAYLDAQFKVAVVAYVLVISAMVCLAVATGHSWVIIGAIAFAVSDLSVARNRFVAPGLFNRQWGLPLYFASQLVIAATIVMV</sequence>
<evidence type="ECO:0000256" key="4">
    <source>
        <dbReference type="ARBA" id="ARBA00022989"/>
    </source>
</evidence>
<keyword evidence="5 6" id="KW-0472">Membrane</keyword>
<evidence type="ECO:0000256" key="3">
    <source>
        <dbReference type="ARBA" id="ARBA00022692"/>
    </source>
</evidence>
<feature type="transmembrane region" description="Helical" evidence="6">
    <location>
        <begin position="143"/>
        <end position="173"/>
    </location>
</feature>
<dbReference type="RefSeq" id="WP_183411124.1">
    <property type="nucleotide sequence ID" value="NZ_JACHWY010000003.1"/>
</dbReference>
<evidence type="ECO:0000256" key="2">
    <source>
        <dbReference type="ARBA" id="ARBA00007375"/>
    </source>
</evidence>
<keyword evidence="8" id="KW-1185">Reference proteome</keyword>
<dbReference type="InterPro" id="IPR012506">
    <property type="entry name" value="TMEM86B-like"/>
</dbReference>